<protein>
    <submittedName>
        <fullName evidence="1">Inositol-1-monophosphatase</fullName>
    </submittedName>
</protein>
<accession>A0ABP7SCY9</accession>
<dbReference type="Gene3D" id="3.30.540.10">
    <property type="entry name" value="Fructose-1,6-Bisphosphatase, subunit A, domain 1"/>
    <property type="match status" value="1"/>
</dbReference>
<keyword evidence="2" id="KW-1185">Reference proteome</keyword>
<dbReference type="PANTHER" id="PTHR20854">
    <property type="entry name" value="INOSITOL MONOPHOSPHATASE"/>
    <property type="match status" value="1"/>
</dbReference>
<gene>
    <name evidence="1" type="ORF">GCM10022247_35010</name>
</gene>
<name>A0ABP7SCY9_9PSEU</name>
<dbReference type="Pfam" id="PF00459">
    <property type="entry name" value="Inositol_P"/>
    <property type="match status" value="1"/>
</dbReference>
<comment type="caution">
    <text evidence="1">The sequence shown here is derived from an EMBL/GenBank/DDBJ whole genome shotgun (WGS) entry which is preliminary data.</text>
</comment>
<dbReference type="Gene3D" id="3.40.190.80">
    <property type="match status" value="1"/>
</dbReference>
<dbReference type="Proteomes" id="UP001501747">
    <property type="component" value="Unassembled WGS sequence"/>
</dbReference>
<reference evidence="2" key="1">
    <citation type="journal article" date="2019" name="Int. J. Syst. Evol. Microbiol.">
        <title>The Global Catalogue of Microorganisms (GCM) 10K type strain sequencing project: providing services to taxonomists for standard genome sequencing and annotation.</title>
        <authorList>
            <consortium name="The Broad Institute Genomics Platform"/>
            <consortium name="The Broad Institute Genome Sequencing Center for Infectious Disease"/>
            <person name="Wu L."/>
            <person name="Ma J."/>
        </authorList>
    </citation>
    <scope>NUCLEOTIDE SEQUENCE [LARGE SCALE GENOMIC DNA]</scope>
    <source>
        <strain evidence="2">JCM 17342</strain>
    </source>
</reference>
<sequence>MCRDAGVYAITLYRMASRLGVGPIRPQRTENDQHTVGALEVTDDIVNQVGDLIHTRLSAIRPDSRIVLQHPGSTYSTRSSPSADTGGLCWNVDAVAGITNYRNGHHQWAISIAATVDGFVVAGAVIAPARQQLWSAARGEGARLLHERRATELNLNEQSESSSLFAVHDPLSILELPDTEPEWDQRDLRSTGASTLDICDVASGNLAAIVDPTLRPWDHCTWDAAALIAAEAGALVRLPDTDSAHPSRASTPLTIAAPHSVNSALALSEHLLMS</sequence>
<proteinExistence type="predicted"/>
<dbReference type="InterPro" id="IPR000760">
    <property type="entry name" value="Inositol_monophosphatase-like"/>
</dbReference>
<dbReference type="RefSeq" id="WP_344876008.1">
    <property type="nucleotide sequence ID" value="NZ_BAABAL010000012.1"/>
</dbReference>
<dbReference type="EMBL" id="BAABAL010000012">
    <property type="protein sequence ID" value="GAA4009864.1"/>
    <property type="molecule type" value="Genomic_DNA"/>
</dbReference>
<dbReference type="PANTHER" id="PTHR20854:SF4">
    <property type="entry name" value="INOSITOL-1-MONOPHOSPHATASE-RELATED"/>
    <property type="match status" value="1"/>
</dbReference>
<dbReference type="SUPFAM" id="SSF56655">
    <property type="entry name" value="Carbohydrate phosphatase"/>
    <property type="match status" value="1"/>
</dbReference>
<organism evidence="1 2">
    <name type="scientific">Allokutzneria multivorans</name>
    <dbReference type="NCBI Taxonomy" id="1142134"/>
    <lineage>
        <taxon>Bacteria</taxon>
        <taxon>Bacillati</taxon>
        <taxon>Actinomycetota</taxon>
        <taxon>Actinomycetes</taxon>
        <taxon>Pseudonocardiales</taxon>
        <taxon>Pseudonocardiaceae</taxon>
        <taxon>Allokutzneria</taxon>
    </lineage>
</organism>
<evidence type="ECO:0000313" key="1">
    <source>
        <dbReference type="EMBL" id="GAA4009864.1"/>
    </source>
</evidence>
<evidence type="ECO:0000313" key="2">
    <source>
        <dbReference type="Proteomes" id="UP001501747"/>
    </source>
</evidence>